<dbReference type="Proteomes" id="UP000077255">
    <property type="component" value="Chromosome"/>
</dbReference>
<name>A0A160N533_9GAMM</name>
<evidence type="ECO:0000256" key="1">
    <source>
        <dbReference type="SAM" id="SignalP"/>
    </source>
</evidence>
<dbReference type="KEGG" id="dtx:ATSB10_32940"/>
<dbReference type="PATRIC" id="fig|445710.3.peg.3295"/>
<dbReference type="RefSeq" id="WP_063673742.1">
    <property type="nucleotide sequence ID" value="NZ_CP014841.1"/>
</dbReference>
<protein>
    <recommendedName>
        <fullName evidence="4">Cytochrome C</fullName>
    </recommendedName>
</protein>
<dbReference type="OrthoDB" id="9861367at2"/>
<evidence type="ECO:0008006" key="4">
    <source>
        <dbReference type="Google" id="ProtNLM"/>
    </source>
</evidence>
<organism evidence="2 3">
    <name type="scientific">Dyella thiooxydans</name>
    <dbReference type="NCBI Taxonomy" id="445710"/>
    <lineage>
        <taxon>Bacteria</taxon>
        <taxon>Pseudomonadati</taxon>
        <taxon>Pseudomonadota</taxon>
        <taxon>Gammaproteobacteria</taxon>
        <taxon>Lysobacterales</taxon>
        <taxon>Rhodanobacteraceae</taxon>
        <taxon>Dyella</taxon>
    </lineage>
</organism>
<feature type="signal peptide" evidence="1">
    <location>
        <begin position="1"/>
        <end position="21"/>
    </location>
</feature>
<sequence length="74" mass="7679">MKIRTLSMVAVLTAVASGAVAGEAIHSASNRAPVNRMHQALGIRDTGGFADVVDVRGFRAAAEMPACSTCHVKQ</sequence>
<gene>
    <name evidence="2" type="ORF">ATSB10_32940</name>
</gene>
<accession>A0A160N533</accession>
<evidence type="ECO:0000313" key="3">
    <source>
        <dbReference type="Proteomes" id="UP000077255"/>
    </source>
</evidence>
<keyword evidence="3" id="KW-1185">Reference proteome</keyword>
<keyword evidence="1" id="KW-0732">Signal</keyword>
<evidence type="ECO:0000313" key="2">
    <source>
        <dbReference type="EMBL" id="AND70748.1"/>
    </source>
</evidence>
<dbReference type="EMBL" id="CP014841">
    <property type="protein sequence ID" value="AND70748.1"/>
    <property type="molecule type" value="Genomic_DNA"/>
</dbReference>
<dbReference type="AlphaFoldDB" id="A0A160N533"/>
<reference evidence="2 3" key="1">
    <citation type="submission" date="2016-02" db="EMBL/GenBank/DDBJ databases">
        <title>Complete genome sequencing and analysis of ATSB10, Dyella thiooxydans isolated from rhizosphere soil of sunflower (Helianthus annuus L.).</title>
        <authorList>
            <person name="Lee Y."/>
            <person name="Hwangbo K."/>
            <person name="Chung H."/>
            <person name="Yoo J."/>
            <person name="Kim K.Y."/>
            <person name="Sa T.M."/>
            <person name="Um Y."/>
            <person name="Madhaiyan M."/>
        </authorList>
    </citation>
    <scope>NUCLEOTIDE SEQUENCE [LARGE SCALE GENOMIC DNA]</scope>
    <source>
        <strain evidence="2 3">ATSB10</strain>
    </source>
</reference>
<proteinExistence type="predicted"/>
<feature type="chain" id="PRO_5007818045" description="Cytochrome C" evidence="1">
    <location>
        <begin position="22"/>
        <end position="74"/>
    </location>
</feature>